<evidence type="ECO:0000256" key="7">
    <source>
        <dbReference type="ARBA" id="ARBA00022692"/>
    </source>
</evidence>
<protein>
    <recommendedName>
        <fullName evidence="3">Magnesium transport protein CorA</fullName>
    </recommendedName>
</protein>
<dbReference type="InterPro" id="IPR045863">
    <property type="entry name" value="CorA_TM1_TM2"/>
</dbReference>
<keyword evidence="5" id="KW-1003">Cell membrane</keyword>
<dbReference type="PANTHER" id="PTHR47685">
    <property type="entry name" value="MAGNESIUM TRANSPORT PROTEIN CORA"/>
    <property type="match status" value="1"/>
</dbReference>
<evidence type="ECO:0000256" key="8">
    <source>
        <dbReference type="ARBA" id="ARBA00022842"/>
    </source>
</evidence>
<dbReference type="EMBL" id="CP067393">
    <property type="protein sequence ID" value="QQP84837.1"/>
    <property type="molecule type" value="Genomic_DNA"/>
</dbReference>
<evidence type="ECO:0000256" key="5">
    <source>
        <dbReference type="ARBA" id="ARBA00022475"/>
    </source>
</evidence>
<comment type="subcellular location">
    <subcellularLocation>
        <location evidence="1">Cell inner membrane</location>
        <topology evidence="1">Multi-pass membrane protein</topology>
    </subcellularLocation>
</comment>
<dbReference type="FunFam" id="1.20.58.340:FF:000001">
    <property type="entry name" value="Magnesium transport protein CorA"/>
    <property type="match status" value="1"/>
</dbReference>
<keyword evidence="11 13" id="KW-0472">Membrane</keyword>
<dbReference type="InterPro" id="IPR002523">
    <property type="entry name" value="MgTranspt_CorA/ZnTranspt_ZntB"/>
</dbReference>
<dbReference type="InterPro" id="IPR050829">
    <property type="entry name" value="CorA_MIT"/>
</dbReference>
<keyword evidence="15" id="KW-1185">Reference proteome</keyword>
<dbReference type="Gene3D" id="1.20.58.340">
    <property type="entry name" value="Magnesium transport protein CorA, transmembrane region"/>
    <property type="match status" value="2"/>
</dbReference>
<gene>
    <name evidence="14" type="ORF">JHT90_10550</name>
</gene>
<dbReference type="Proteomes" id="UP000595278">
    <property type="component" value="Chromosome"/>
</dbReference>
<dbReference type="RefSeq" id="WP_201090733.1">
    <property type="nucleotide sequence ID" value="NZ_CP067393.1"/>
</dbReference>
<organism evidence="14 15">
    <name type="scientific">Entomomonas asaccharolytica</name>
    <dbReference type="NCBI Taxonomy" id="2785331"/>
    <lineage>
        <taxon>Bacteria</taxon>
        <taxon>Pseudomonadati</taxon>
        <taxon>Pseudomonadota</taxon>
        <taxon>Gammaproteobacteria</taxon>
        <taxon>Pseudomonadales</taxon>
        <taxon>Pseudomonadaceae</taxon>
        <taxon>Entomomonas</taxon>
    </lineage>
</organism>
<dbReference type="AlphaFoldDB" id="A0A974NE75"/>
<keyword evidence="4" id="KW-0813">Transport</keyword>
<keyword evidence="7 13" id="KW-0812">Transmembrane</keyword>
<evidence type="ECO:0000256" key="1">
    <source>
        <dbReference type="ARBA" id="ARBA00004429"/>
    </source>
</evidence>
<keyword evidence="6" id="KW-0997">Cell inner membrane</keyword>
<evidence type="ECO:0000256" key="12">
    <source>
        <dbReference type="ARBA" id="ARBA00034269"/>
    </source>
</evidence>
<dbReference type="GO" id="GO:0005886">
    <property type="term" value="C:plasma membrane"/>
    <property type="evidence" value="ECO:0007669"/>
    <property type="project" value="UniProtKB-SubCell"/>
</dbReference>
<comment type="similarity">
    <text evidence="2">Belongs to the CorA metal ion transporter (MIT) (TC 1.A.35) family.</text>
</comment>
<feature type="transmembrane region" description="Helical" evidence="13">
    <location>
        <begin position="295"/>
        <end position="315"/>
    </location>
</feature>
<keyword evidence="8" id="KW-0460">Magnesium</keyword>
<evidence type="ECO:0000313" key="15">
    <source>
        <dbReference type="Proteomes" id="UP000595278"/>
    </source>
</evidence>
<evidence type="ECO:0000256" key="11">
    <source>
        <dbReference type="ARBA" id="ARBA00023136"/>
    </source>
</evidence>
<dbReference type="GO" id="GO:0015099">
    <property type="term" value="F:nickel cation transmembrane transporter activity"/>
    <property type="evidence" value="ECO:0007669"/>
    <property type="project" value="TreeGrafter"/>
</dbReference>
<proteinExistence type="inferred from homology"/>
<dbReference type="GO" id="GO:0015095">
    <property type="term" value="F:magnesium ion transmembrane transporter activity"/>
    <property type="evidence" value="ECO:0007669"/>
    <property type="project" value="TreeGrafter"/>
</dbReference>
<comment type="catalytic activity">
    <reaction evidence="12">
        <text>Mg(2+)(in) = Mg(2+)(out)</text>
        <dbReference type="Rhea" id="RHEA:29827"/>
        <dbReference type="ChEBI" id="CHEBI:18420"/>
    </reaction>
</comment>
<evidence type="ECO:0000256" key="2">
    <source>
        <dbReference type="ARBA" id="ARBA00009765"/>
    </source>
</evidence>
<feature type="transmembrane region" description="Helical" evidence="13">
    <location>
        <begin position="263"/>
        <end position="283"/>
    </location>
</feature>
<dbReference type="GO" id="GO:0015087">
    <property type="term" value="F:cobalt ion transmembrane transporter activity"/>
    <property type="evidence" value="ECO:0007669"/>
    <property type="project" value="TreeGrafter"/>
</dbReference>
<evidence type="ECO:0000313" key="14">
    <source>
        <dbReference type="EMBL" id="QQP84837.1"/>
    </source>
</evidence>
<dbReference type="SUPFAM" id="SSF144083">
    <property type="entry name" value="Magnesium transport protein CorA, transmembrane region"/>
    <property type="match status" value="1"/>
</dbReference>
<dbReference type="SUPFAM" id="SSF143865">
    <property type="entry name" value="CorA soluble domain-like"/>
    <property type="match status" value="1"/>
</dbReference>
<dbReference type="Pfam" id="PF01544">
    <property type="entry name" value="CorA"/>
    <property type="match status" value="1"/>
</dbReference>
<dbReference type="KEGG" id="eaz:JHT90_10550"/>
<keyword evidence="10" id="KW-0406">Ion transport</keyword>
<accession>A0A974NE75</accession>
<evidence type="ECO:0000256" key="13">
    <source>
        <dbReference type="SAM" id="Phobius"/>
    </source>
</evidence>
<reference evidence="14 15" key="1">
    <citation type="submission" date="2021-01" db="EMBL/GenBank/DDBJ databases">
        <title>Entomomonas sp. F2A isolated from a house cricket (Acheta domesticus).</title>
        <authorList>
            <person name="Spergser J."/>
            <person name="Busse H.-J."/>
        </authorList>
    </citation>
    <scope>NUCLEOTIDE SEQUENCE [LARGE SCALE GENOMIC DNA]</scope>
    <source>
        <strain evidence="14 15">F2A</strain>
    </source>
</reference>
<name>A0A974NE75_9GAMM</name>
<evidence type="ECO:0000256" key="3">
    <source>
        <dbReference type="ARBA" id="ARBA00019439"/>
    </source>
</evidence>
<evidence type="ECO:0000256" key="9">
    <source>
        <dbReference type="ARBA" id="ARBA00022989"/>
    </source>
</evidence>
<keyword evidence="9 13" id="KW-1133">Transmembrane helix</keyword>
<sequence length="321" mass="36645">MITYHYLEDGLLRTQVAQELDAIPKDTIWIDLLRPTPEEEHFIEKNLDIEIPSPEEMAAIEDSSRFFENKDSLCMIVSVVSGSQSMNPSLTELSFILTKKELVCAHYGELTSFRSFETQYARQPQIFKTTDVLMMVLVDTVVDRIADILQKLQDNLNCLSRDIFDESEGQHTEDLQSTVKQLGKYNSLLAKLSDSLLSIRRMLIFCKQSGDWLTAGSKTQIKSIEQDIDSLAEYHARMSSEITFLLDATLGLINIEQNSIIKVFSIAAVLFLPPTLVGTIYGMNFHDMPELDFKFGYPISIVLMILSSLACYIWFKIKRWL</sequence>
<evidence type="ECO:0000256" key="6">
    <source>
        <dbReference type="ARBA" id="ARBA00022519"/>
    </source>
</evidence>
<dbReference type="PANTHER" id="PTHR47685:SF1">
    <property type="entry name" value="MAGNESIUM TRANSPORT PROTEIN CORA"/>
    <property type="match status" value="1"/>
</dbReference>
<dbReference type="Gene3D" id="3.30.460.20">
    <property type="entry name" value="CorA soluble domain-like"/>
    <property type="match status" value="1"/>
</dbReference>
<evidence type="ECO:0000256" key="4">
    <source>
        <dbReference type="ARBA" id="ARBA00022448"/>
    </source>
</evidence>
<dbReference type="CDD" id="cd12837">
    <property type="entry name" value="EcCorA-like_u1"/>
    <property type="match status" value="1"/>
</dbReference>
<evidence type="ECO:0000256" key="10">
    <source>
        <dbReference type="ARBA" id="ARBA00023065"/>
    </source>
</evidence>
<dbReference type="InterPro" id="IPR045861">
    <property type="entry name" value="CorA_cytoplasmic_dom"/>
</dbReference>